<evidence type="ECO:0000313" key="3">
    <source>
        <dbReference type="Proteomes" id="UP000178168"/>
    </source>
</evidence>
<organism evidence="2 3">
    <name type="scientific">Candidatus Yonathbacteria bacterium RIFOXYD1_FULL_52_36</name>
    <dbReference type="NCBI Taxonomy" id="1802730"/>
    <lineage>
        <taxon>Bacteria</taxon>
        <taxon>Candidatus Yonathiibacteriota</taxon>
    </lineage>
</organism>
<gene>
    <name evidence="2" type="ORF">A2591_03830</name>
</gene>
<evidence type="ECO:0000313" key="2">
    <source>
        <dbReference type="EMBL" id="OHA85270.1"/>
    </source>
</evidence>
<proteinExistence type="predicted"/>
<dbReference type="AlphaFoldDB" id="A0A1G2SJR3"/>
<feature type="compositionally biased region" description="Basic and acidic residues" evidence="1">
    <location>
        <begin position="81"/>
        <end position="97"/>
    </location>
</feature>
<feature type="region of interest" description="Disordered" evidence="1">
    <location>
        <begin position="81"/>
        <end position="106"/>
    </location>
</feature>
<comment type="caution">
    <text evidence="2">The sequence shown here is derived from an EMBL/GenBank/DDBJ whole genome shotgun (WGS) entry which is preliminary data.</text>
</comment>
<dbReference type="Proteomes" id="UP000178168">
    <property type="component" value="Unassembled WGS sequence"/>
</dbReference>
<reference evidence="2 3" key="1">
    <citation type="journal article" date="2016" name="Nat. Commun.">
        <title>Thousands of microbial genomes shed light on interconnected biogeochemical processes in an aquifer system.</title>
        <authorList>
            <person name="Anantharaman K."/>
            <person name="Brown C.T."/>
            <person name="Hug L.A."/>
            <person name="Sharon I."/>
            <person name="Castelle C.J."/>
            <person name="Probst A.J."/>
            <person name="Thomas B.C."/>
            <person name="Singh A."/>
            <person name="Wilkins M.J."/>
            <person name="Karaoz U."/>
            <person name="Brodie E.L."/>
            <person name="Williams K.H."/>
            <person name="Hubbard S.S."/>
            <person name="Banfield J.F."/>
        </authorList>
    </citation>
    <scope>NUCLEOTIDE SEQUENCE [LARGE SCALE GENOMIC DNA]</scope>
</reference>
<sequence length="106" mass="12183">MIRKITLFVFGIVFGIFGGLQIAQRMSNPVDEAVEYVSENGECLRVVFQDEELICSFLDEHRDIRVTVELGAPNDMIAEQKENERQQRFEEWRKTPEGVEAGQASF</sequence>
<accession>A0A1G2SJR3</accession>
<protein>
    <submittedName>
        <fullName evidence="2">Uncharacterized protein</fullName>
    </submittedName>
</protein>
<name>A0A1G2SJR3_9BACT</name>
<dbReference type="EMBL" id="MHUZ01000027">
    <property type="protein sequence ID" value="OHA85270.1"/>
    <property type="molecule type" value="Genomic_DNA"/>
</dbReference>
<evidence type="ECO:0000256" key="1">
    <source>
        <dbReference type="SAM" id="MobiDB-lite"/>
    </source>
</evidence>